<dbReference type="AlphaFoldDB" id="A0A0E9X6H0"/>
<dbReference type="EMBL" id="GBXM01011112">
    <property type="protein sequence ID" value="JAH97465.1"/>
    <property type="molecule type" value="Transcribed_RNA"/>
</dbReference>
<sequence>MALISDLFSDFSRGHVQQQHGTHSVSSKTLSSARRKKTPEQSLKLHSLVFSFWLNSTFCLEQWCLGYLTPGRSNTRTETLK</sequence>
<evidence type="ECO:0000256" key="1">
    <source>
        <dbReference type="SAM" id="MobiDB-lite"/>
    </source>
</evidence>
<reference evidence="2" key="2">
    <citation type="journal article" date="2015" name="Fish Shellfish Immunol.">
        <title>Early steps in the European eel (Anguilla anguilla)-Vibrio vulnificus interaction in the gills: Role of the RtxA13 toxin.</title>
        <authorList>
            <person name="Callol A."/>
            <person name="Pajuelo D."/>
            <person name="Ebbesson L."/>
            <person name="Teles M."/>
            <person name="MacKenzie S."/>
            <person name="Amaro C."/>
        </authorList>
    </citation>
    <scope>NUCLEOTIDE SEQUENCE</scope>
</reference>
<feature type="region of interest" description="Disordered" evidence="1">
    <location>
        <begin position="18"/>
        <end position="40"/>
    </location>
</feature>
<evidence type="ECO:0000313" key="2">
    <source>
        <dbReference type="EMBL" id="JAH97465.1"/>
    </source>
</evidence>
<feature type="compositionally biased region" description="Polar residues" evidence="1">
    <location>
        <begin position="18"/>
        <end position="32"/>
    </location>
</feature>
<accession>A0A0E9X6H0</accession>
<protein>
    <submittedName>
        <fullName evidence="2">Uncharacterized protein</fullName>
    </submittedName>
</protein>
<organism evidence="2">
    <name type="scientific">Anguilla anguilla</name>
    <name type="common">European freshwater eel</name>
    <name type="synonym">Muraena anguilla</name>
    <dbReference type="NCBI Taxonomy" id="7936"/>
    <lineage>
        <taxon>Eukaryota</taxon>
        <taxon>Metazoa</taxon>
        <taxon>Chordata</taxon>
        <taxon>Craniata</taxon>
        <taxon>Vertebrata</taxon>
        <taxon>Euteleostomi</taxon>
        <taxon>Actinopterygii</taxon>
        <taxon>Neopterygii</taxon>
        <taxon>Teleostei</taxon>
        <taxon>Anguilliformes</taxon>
        <taxon>Anguillidae</taxon>
        <taxon>Anguilla</taxon>
    </lineage>
</organism>
<name>A0A0E9X6H0_ANGAN</name>
<proteinExistence type="predicted"/>
<reference evidence="2" key="1">
    <citation type="submission" date="2014-11" db="EMBL/GenBank/DDBJ databases">
        <authorList>
            <person name="Amaro Gonzalez C."/>
        </authorList>
    </citation>
    <scope>NUCLEOTIDE SEQUENCE</scope>
</reference>